<dbReference type="PANTHER" id="PTHR47457">
    <property type="entry name" value="OS05G0345500 PROTEIN"/>
    <property type="match status" value="1"/>
</dbReference>
<evidence type="ECO:0000313" key="4">
    <source>
        <dbReference type="Proteomes" id="UP001415857"/>
    </source>
</evidence>
<proteinExistence type="predicted"/>
<dbReference type="InterPro" id="IPR011705">
    <property type="entry name" value="BACK"/>
</dbReference>
<organism evidence="3 4">
    <name type="scientific">Liquidambar formosana</name>
    <name type="common">Formosan gum</name>
    <dbReference type="NCBI Taxonomy" id="63359"/>
    <lineage>
        <taxon>Eukaryota</taxon>
        <taxon>Viridiplantae</taxon>
        <taxon>Streptophyta</taxon>
        <taxon>Embryophyta</taxon>
        <taxon>Tracheophyta</taxon>
        <taxon>Spermatophyta</taxon>
        <taxon>Magnoliopsida</taxon>
        <taxon>eudicotyledons</taxon>
        <taxon>Gunneridae</taxon>
        <taxon>Pentapetalae</taxon>
        <taxon>Saxifragales</taxon>
        <taxon>Altingiaceae</taxon>
        <taxon>Liquidambar</taxon>
    </lineage>
</organism>
<dbReference type="PANTHER" id="PTHR47457:SF1">
    <property type="entry name" value="BTB DOMAIN-CONTAINING PROTEIN-RELATED"/>
    <property type="match status" value="1"/>
</dbReference>
<name>A0AAP0NE83_LIQFO</name>
<dbReference type="Gene3D" id="1.25.40.420">
    <property type="match status" value="1"/>
</dbReference>
<dbReference type="Proteomes" id="UP001415857">
    <property type="component" value="Unassembled WGS sequence"/>
</dbReference>
<sequence length="186" mass="21601">MHFDYYTTASVDFISLDEATFRSIIQHPDLTVTSEERVLNAILLWCMQAKELYGWEVVDELMIYSTPELHFGERLQLVNDLLPFVRFPLLPYALLKKLEKSNMSRKISIFDHLVKEAINYVESGLARPENEQNVRFQHRRSSFKELQYICDGDSNGVLYFAGTSYGEHQWVNPILAKVNVSLFSLS</sequence>
<keyword evidence="4" id="KW-1185">Reference proteome</keyword>
<accession>A0AAP0NE83</accession>
<dbReference type="EMBL" id="JBBPBK010000014">
    <property type="protein sequence ID" value="KAK9271330.1"/>
    <property type="molecule type" value="Genomic_DNA"/>
</dbReference>
<feature type="domain" description="BACK" evidence="2">
    <location>
        <begin position="9"/>
        <end position="51"/>
    </location>
</feature>
<evidence type="ECO:0000259" key="2">
    <source>
        <dbReference type="Pfam" id="PF07707"/>
    </source>
</evidence>
<dbReference type="AlphaFoldDB" id="A0AAP0NE83"/>
<evidence type="ECO:0000313" key="3">
    <source>
        <dbReference type="EMBL" id="KAK9271330.1"/>
    </source>
</evidence>
<comment type="caution">
    <text evidence="3">The sequence shown here is derived from an EMBL/GenBank/DDBJ whole genome shotgun (WGS) entry which is preliminary data.</text>
</comment>
<protein>
    <recommendedName>
        <fullName evidence="2">BACK domain-containing protein</fullName>
    </recommendedName>
</protein>
<reference evidence="3 4" key="1">
    <citation type="journal article" date="2024" name="Plant J.">
        <title>Genome sequences and population genomics reveal climatic adaptation and genomic divergence between two closely related sweetgum species.</title>
        <authorList>
            <person name="Xu W.Q."/>
            <person name="Ren C.Q."/>
            <person name="Zhang X.Y."/>
            <person name="Comes H.P."/>
            <person name="Liu X.H."/>
            <person name="Li Y.G."/>
            <person name="Kettle C.J."/>
            <person name="Jalonen R."/>
            <person name="Gaisberger H."/>
            <person name="Ma Y.Z."/>
            <person name="Qiu Y.X."/>
        </authorList>
    </citation>
    <scope>NUCLEOTIDE SEQUENCE [LARGE SCALE GENOMIC DNA]</scope>
    <source>
        <strain evidence="3">Hangzhou</strain>
    </source>
</reference>
<comment type="function">
    <text evidence="1">May act as a substrate-specific adapter of an E3 ubiquitin-protein ligase complex (CUL3-RBX1-BTB) which mediates the ubiquitination and subsequent proteasomal degradation of target proteins.</text>
</comment>
<dbReference type="Pfam" id="PF07707">
    <property type="entry name" value="BACK"/>
    <property type="match status" value="1"/>
</dbReference>
<evidence type="ECO:0000256" key="1">
    <source>
        <dbReference type="ARBA" id="ARBA00002668"/>
    </source>
</evidence>
<gene>
    <name evidence="3" type="ORF">L1049_026920</name>
</gene>